<feature type="compositionally biased region" description="Acidic residues" evidence="1">
    <location>
        <begin position="213"/>
        <end position="224"/>
    </location>
</feature>
<sequence>MSWGAQLFCIQTQNSLPIARPNLGIADIEDSGDPNSRTLLEFIDAELDRIFLSISSPNGRAPILFNMGPTILVDERRHLEPPNPIRHPQNPRLLATMGKIPSPLALTPTLRTTTLLRPSSRSCLQNQVRHATFIQRPRRPYTFTQLVQLSDGSSYIARTTSPQPLYVATKDTRNTLTWQPSEKSLRNVELDEAGKLAAFRGRFGTAFDGKQEGEEEGSGGDLTEDGYGSLISSYANQDTSALKDAAPTKKK</sequence>
<evidence type="ECO:0000259" key="2">
    <source>
        <dbReference type="Pfam" id="PF21492"/>
    </source>
</evidence>
<evidence type="ECO:0000313" key="4">
    <source>
        <dbReference type="Proteomes" id="UP000696573"/>
    </source>
</evidence>
<evidence type="ECO:0000256" key="1">
    <source>
        <dbReference type="SAM" id="MobiDB-lite"/>
    </source>
</evidence>
<keyword evidence="4" id="KW-1185">Reference proteome</keyword>
<dbReference type="GO" id="GO:0003735">
    <property type="term" value="F:structural constituent of ribosome"/>
    <property type="evidence" value="ECO:0007669"/>
    <property type="project" value="InterPro"/>
</dbReference>
<reference evidence="3" key="1">
    <citation type="submission" date="2021-10" db="EMBL/GenBank/DDBJ databases">
        <authorList>
            <person name="Piombo E."/>
        </authorList>
    </citation>
    <scope>NUCLEOTIDE SEQUENCE</scope>
</reference>
<accession>A0A9N9W016</accession>
<name>A0A9N9W016_9HYPO</name>
<dbReference type="InterPro" id="IPR034600">
    <property type="entry name" value="Ribosomal_bL31m"/>
</dbReference>
<organism evidence="3 4">
    <name type="scientific">Clonostachys rhizophaga</name>
    <dbReference type="NCBI Taxonomy" id="160324"/>
    <lineage>
        <taxon>Eukaryota</taxon>
        <taxon>Fungi</taxon>
        <taxon>Dikarya</taxon>
        <taxon>Ascomycota</taxon>
        <taxon>Pezizomycotina</taxon>
        <taxon>Sordariomycetes</taxon>
        <taxon>Hypocreomycetidae</taxon>
        <taxon>Hypocreales</taxon>
        <taxon>Bionectriaceae</taxon>
        <taxon>Clonostachys</taxon>
    </lineage>
</organism>
<dbReference type="Gene3D" id="6.20.130.10">
    <property type="match status" value="1"/>
</dbReference>
<dbReference type="Pfam" id="PF21492">
    <property type="entry name" value="bL31_N"/>
    <property type="match status" value="1"/>
</dbReference>
<dbReference type="GO" id="GO:0005762">
    <property type="term" value="C:mitochondrial large ribosomal subunit"/>
    <property type="evidence" value="ECO:0007669"/>
    <property type="project" value="InterPro"/>
</dbReference>
<evidence type="ECO:0000313" key="3">
    <source>
        <dbReference type="EMBL" id="CAH0038630.1"/>
    </source>
</evidence>
<feature type="region of interest" description="Disordered" evidence="1">
    <location>
        <begin position="206"/>
        <end position="229"/>
    </location>
</feature>
<dbReference type="PANTHER" id="PTHR28174">
    <property type="entry name" value="54S RIBOSOMAL PROTEIN L36, MITOCHONDRIAL"/>
    <property type="match status" value="1"/>
</dbReference>
<dbReference type="GO" id="GO:0032543">
    <property type="term" value="P:mitochondrial translation"/>
    <property type="evidence" value="ECO:0007669"/>
    <property type="project" value="InterPro"/>
</dbReference>
<dbReference type="AlphaFoldDB" id="A0A9N9W016"/>
<dbReference type="OrthoDB" id="5587740at2759"/>
<dbReference type="EMBL" id="CABFNQ020000760">
    <property type="protein sequence ID" value="CAH0038630.1"/>
    <property type="molecule type" value="Genomic_DNA"/>
</dbReference>
<dbReference type="Proteomes" id="UP000696573">
    <property type="component" value="Unassembled WGS sequence"/>
</dbReference>
<protein>
    <recommendedName>
        <fullName evidence="2">Ribosomal protein bL31m N-terminal domain-containing protein</fullName>
    </recommendedName>
</protein>
<gene>
    <name evidence="3" type="ORF">CRHIZ90672A_00006352</name>
</gene>
<feature type="domain" description="Ribosomal protein bL31m N-terminal" evidence="2">
    <location>
        <begin position="136"/>
        <end position="181"/>
    </location>
</feature>
<dbReference type="InterPro" id="IPR048874">
    <property type="entry name" value="Ribosomal_bL31m_N"/>
</dbReference>
<proteinExistence type="predicted"/>
<dbReference type="PANTHER" id="PTHR28174:SF1">
    <property type="entry name" value="LARGE RIBOSOMAL SUBUNIT PROTEIN BL31M"/>
    <property type="match status" value="1"/>
</dbReference>
<comment type="caution">
    <text evidence="3">The sequence shown here is derived from an EMBL/GenBank/DDBJ whole genome shotgun (WGS) entry which is preliminary data.</text>
</comment>